<accession>A0A1F8H2K4</accession>
<evidence type="ECO:0000313" key="3">
    <source>
        <dbReference type="EMBL" id="OGN31520.1"/>
    </source>
</evidence>
<dbReference type="PANTHER" id="PTHR30595:SF6">
    <property type="entry name" value="SCHLAFEN ALBA-2 DOMAIN-CONTAINING PROTEIN"/>
    <property type="match status" value="1"/>
</dbReference>
<dbReference type="InterPro" id="IPR007421">
    <property type="entry name" value="Schlafen_AlbA_2_dom"/>
</dbReference>
<keyword evidence="1" id="KW-1133">Transmembrane helix</keyword>
<evidence type="ECO:0000313" key="4">
    <source>
        <dbReference type="Proteomes" id="UP000177676"/>
    </source>
</evidence>
<dbReference type="AlphaFoldDB" id="A0A1F8H2K4"/>
<dbReference type="Proteomes" id="UP000177676">
    <property type="component" value="Unassembled WGS sequence"/>
</dbReference>
<evidence type="ECO:0000259" key="2">
    <source>
        <dbReference type="Pfam" id="PF04326"/>
    </source>
</evidence>
<evidence type="ECO:0000256" key="1">
    <source>
        <dbReference type="SAM" id="Phobius"/>
    </source>
</evidence>
<dbReference type="InterPro" id="IPR038461">
    <property type="entry name" value="Schlafen_AlbA_2_dom_sf"/>
</dbReference>
<name>A0A1F8H2K4_9BACT</name>
<feature type="transmembrane region" description="Helical" evidence="1">
    <location>
        <begin position="12"/>
        <end position="35"/>
    </location>
</feature>
<dbReference type="PANTHER" id="PTHR30595">
    <property type="entry name" value="GLPR-RELATED TRANSCRIPTIONAL REPRESSOR"/>
    <property type="match status" value="1"/>
</dbReference>
<keyword evidence="1" id="KW-0472">Membrane</keyword>
<reference evidence="3 4" key="1">
    <citation type="journal article" date="2016" name="Nat. Commun.">
        <title>Thousands of microbial genomes shed light on interconnected biogeochemical processes in an aquifer system.</title>
        <authorList>
            <person name="Anantharaman K."/>
            <person name="Brown C.T."/>
            <person name="Hug L.A."/>
            <person name="Sharon I."/>
            <person name="Castelle C.J."/>
            <person name="Probst A.J."/>
            <person name="Thomas B.C."/>
            <person name="Singh A."/>
            <person name="Wilkins M.J."/>
            <person name="Karaoz U."/>
            <person name="Brodie E.L."/>
            <person name="Williams K.H."/>
            <person name="Hubbard S.S."/>
            <person name="Banfield J.F."/>
        </authorList>
    </citation>
    <scope>NUCLEOTIDE SEQUENCE [LARGE SCALE GENOMIC DNA]</scope>
</reference>
<proteinExistence type="predicted"/>
<feature type="transmembrane region" description="Helical" evidence="1">
    <location>
        <begin position="55"/>
        <end position="78"/>
    </location>
</feature>
<feature type="domain" description="Schlafen AlbA-2" evidence="2">
    <location>
        <begin position="91"/>
        <end position="226"/>
    </location>
</feature>
<dbReference type="Pfam" id="PF04326">
    <property type="entry name" value="SLFN_AlbA_2"/>
    <property type="match status" value="1"/>
</dbReference>
<dbReference type="Gene3D" id="3.30.950.30">
    <property type="entry name" value="Schlafen, AAA domain"/>
    <property type="match status" value="1"/>
</dbReference>
<dbReference type="EMBL" id="MGKS01000034">
    <property type="protein sequence ID" value="OGN31520.1"/>
    <property type="molecule type" value="Genomic_DNA"/>
</dbReference>
<comment type="caution">
    <text evidence="3">The sequence shown here is derived from an EMBL/GenBank/DDBJ whole genome shotgun (WGS) entry which is preliminary data.</text>
</comment>
<organism evidence="3 4">
    <name type="scientific">Candidatus Yanofskybacteria bacterium RIFCSPLOWO2_02_FULL_43_10b</name>
    <dbReference type="NCBI Taxonomy" id="1802704"/>
    <lineage>
        <taxon>Bacteria</taxon>
        <taxon>Candidatus Yanofskyibacteriota</taxon>
    </lineage>
</organism>
<sequence length="241" mass="27634">MEFRVLKSKKLWGVLKDLVIVEVGAYLIFMGLALTADWGKIFEDFALARYVRFEIVEFSFLGLSQLLLILFVFSRAAAKENEIEEMLRSGEHERLEFKTSFRWDEKRRQVNKELEKAIMKTVAAFLNSDGGHLLIGVGDKGQPTGLEKDFASLPKPDSDGFENHFNNLFNQMIGPKFRRLVKLTFDKIEEKTVCLANVGPSQQPVYLKNGENEDFYIRTGNVTTPLKMSEVSAYLSSWKKF</sequence>
<keyword evidence="1" id="KW-0812">Transmembrane</keyword>
<gene>
    <name evidence="3" type="ORF">A3I92_00555</name>
</gene>
<protein>
    <recommendedName>
        <fullName evidence="2">Schlafen AlbA-2 domain-containing protein</fullName>
    </recommendedName>
</protein>